<dbReference type="PANTHER" id="PTHR10885:SF0">
    <property type="entry name" value="ISOPENTENYL-DIPHOSPHATE DELTA-ISOMERASE"/>
    <property type="match status" value="1"/>
</dbReference>
<dbReference type="CDD" id="cd04692">
    <property type="entry name" value="NUDIX_Hydrolase"/>
    <property type="match status" value="1"/>
</dbReference>
<dbReference type="SUPFAM" id="SSF55811">
    <property type="entry name" value="Nudix"/>
    <property type="match status" value="1"/>
</dbReference>
<dbReference type="RefSeq" id="WP_112224305.1">
    <property type="nucleotide sequence ID" value="NZ_CP047673.1"/>
</dbReference>
<keyword evidence="3" id="KW-1185">Reference proteome</keyword>
<proteinExistence type="predicted"/>
<comment type="caution">
    <text evidence="2">The sequence shown here is derived from an EMBL/GenBank/DDBJ whole genome shotgun (WGS) entry which is preliminary data.</text>
</comment>
<protein>
    <submittedName>
        <fullName evidence="2">NUDIX hydrolase</fullName>
    </submittedName>
</protein>
<dbReference type="AlphaFoldDB" id="A0A365KQW6"/>
<evidence type="ECO:0000313" key="2">
    <source>
        <dbReference type="EMBL" id="RAZ75494.1"/>
    </source>
</evidence>
<dbReference type="InterPro" id="IPR015797">
    <property type="entry name" value="NUDIX_hydrolase-like_dom_sf"/>
</dbReference>
<dbReference type="PANTHER" id="PTHR10885">
    <property type="entry name" value="ISOPENTENYL-DIPHOSPHATE DELTA-ISOMERASE"/>
    <property type="match status" value="1"/>
</dbReference>
<sequence>MDEEMITACEEDGTPIGIATREEIHRKGLWHETFHCWIVEIEDGLPYIHLQLRSPDKKDFPDLLDISAAGHILAHESVMDGVREIEEELGIEVKFEELIPLGIIKDQLSLQNFKDNERCHVYLYKAAQNLDETYHFQKEEVAGMFKFDFQDFADLCIGATERIDSAGELATAKTPSQKSITLADLVPHGESYLEQVVKGIQKELG</sequence>
<evidence type="ECO:0000259" key="1">
    <source>
        <dbReference type="PROSITE" id="PS51462"/>
    </source>
</evidence>
<dbReference type="PROSITE" id="PS51462">
    <property type="entry name" value="NUDIX"/>
    <property type="match status" value="1"/>
</dbReference>
<accession>A0A365KQW6</accession>
<reference evidence="2 3" key="1">
    <citation type="submission" date="2018-06" db="EMBL/GenBank/DDBJ databases">
        <title>The draft genome sequences of strains SCU63 and S1.</title>
        <authorList>
            <person name="Gan L."/>
        </authorList>
    </citation>
    <scope>NUCLEOTIDE SEQUENCE [LARGE SCALE GENOMIC DNA]</scope>
    <source>
        <strain evidence="2 3">SCU63</strain>
    </source>
</reference>
<gene>
    <name evidence="2" type="ORF">DP120_14080</name>
</gene>
<dbReference type="Proteomes" id="UP000251002">
    <property type="component" value="Unassembled WGS sequence"/>
</dbReference>
<organism evidence="2 3">
    <name type="scientific">Planococcus halotolerans</name>
    <dbReference type="NCBI Taxonomy" id="2233542"/>
    <lineage>
        <taxon>Bacteria</taxon>
        <taxon>Bacillati</taxon>
        <taxon>Bacillota</taxon>
        <taxon>Bacilli</taxon>
        <taxon>Bacillales</taxon>
        <taxon>Caryophanaceae</taxon>
        <taxon>Planococcus</taxon>
    </lineage>
</organism>
<feature type="domain" description="Nudix hydrolase" evidence="1">
    <location>
        <begin position="29"/>
        <end position="169"/>
    </location>
</feature>
<dbReference type="GO" id="GO:0016787">
    <property type="term" value="F:hydrolase activity"/>
    <property type="evidence" value="ECO:0007669"/>
    <property type="project" value="UniProtKB-KW"/>
</dbReference>
<dbReference type="EMBL" id="QLZR01000006">
    <property type="protein sequence ID" value="RAZ75494.1"/>
    <property type="molecule type" value="Genomic_DNA"/>
</dbReference>
<dbReference type="InterPro" id="IPR000086">
    <property type="entry name" value="NUDIX_hydrolase_dom"/>
</dbReference>
<dbReference type="Gene3D" id="3.90.79.10">
    <property type="entry name" value="Nucleoside Triphosphate Pyrophosphohydrolase"/>
    <property type="match status" value="1"/>
</dbReference>
<keyword evidence="2" id="KW-0378">Hydrolase</keyword>
<evidence type="ECO:0000313" key="3">
    <source>
        <dbReference type="Proteomes" id="UP000251002"/>
    </source>
</evidence>
<name>A0A365KQW6_9BACL</name>